<gene>
    <name evidence="3" type="primary">LOC113403318</name>
</gene>
<evidence type="ECO:0000313" key="2">
    <source>
        <dbReference type="Proteomes" id="UP001652626"/>
    </source>
</evidence>
<evidence type="ECO:0000256" key="1">
    <source>
        <dbReference type="SAM" id="MobiDB-lite"/>
    </source>
</evidence>
<dbReference type="Proteomes" id="UP001652626">
    <property type="component" value="Chromosome Z"/>
</dbReference>
<proteinExistence type="predicted"/>
<organism evidence="2 3">
    <name type="scientific">Vanessa tameamea</name>
    <name type="common">Kamehameha butterfly</name>
    <dbReference type="NCBI Taxonomy" id="334116"/>
    <lineage>
        <taxon>Eukaryota</taxon>
        <taxon>Metazoa</taxon>
        <taxon>Ecdysozoa</taxon>
        <taxon>Arthropoda</taxon>
        <taxon>Hexapoda</taxon>
        <taxon>Insecta</taxon>
        <taxon>Pterygota</taxon>
        <taxon>Neoptera</taxon>
        <taxon>Endopterygota</taxon>
        <taxon>Lepidoptera</taxon>
        <taxon>Glossata</taxon>
        <taxon>Ditrysia</taxon>
        <taxon>Papilionoidea</taxon>
        <taxon>Nymphalidae</taxon>
        <taxon>Nymphalinae</taxon>
        <taxon>Vanessa</taxon>
    </lineage>
</organism>
<feature type="compositionally biased region" description="Polar residues" evidence="1">
    <location>
        <begin position="473"/>
        <end position="482"/>
    </location>
</feature>
<sequence>MTKQNDGLFLLEVLIDKIIFIKSPCFSDKDFRTCINIKCPGVEPLEICDDEPGVCLVKNTGPFIKSFNNGKSCLFSLNESEITTAMTKYPINVCVYKSLPCGCLPTKIIMGECEIDLTKEFVEARKTFLEDPTTVSYQALKDSFRIVGPDGSETGEIVMFLRISCFGKLIITRFQGPGGPPSLAAGKNSAIVDRSCTPTREFQSIQDPCACGAARGNINSGVAGSAGAPCNVGGGSGICPPAKDPYNSMPCTDLDDPCYCSGPKPQPKQPMVCRNTDQYCLHVPKGNLQNMLEQTKEVGEFSSRKIKSIIYDFEVFSKQSFSSNSTNNASVKTKISETHTDIFFNNVKSTWKSWGSLKDLKETALFGVKDTSVYMSLSHNYGRLQTLGTQATASINKSFQVSEEWNTSFKSETETTSNYCSTCSLSTVPFRKYRDRVSGNLLHPEIYFFGRKKERSDKTGMGSKESYAKLHKTSQTSGTAVKSGSKSSVQSSSNTSIKRRNSSAVKSKFTPKTSKGATTASCNSKSVTIKDEKSQKPCPALGGTTKGDMTATVSHIKIGPKETCPVHGNDPCQGPKCVLASSGKEQGLVKVTNINNPRKGVFEIVIRKLTGAPLAKNELMLEWTPPPSRTAPCNVPCPISYIPSRSCRHSKCKLIVCRPSPCRPKCSRKKPCGQTSCRILPCKSCCKSTCCGSPCRPCKPCPPQPPSCCPVSPCSQCVQPCKTPCAIPCKSSPCLKPCPIGRKRPRKSRSQPKIKSHRKKLSPCYNRVKACPVVRCRSIPGPCTMYCGIPPFCLPRSCSKALPCKFPSLECSLKSCSSCCG</sequence>
<feature type="region of interest" description="Disordered" evidence="1">
    <location>
        <begin position="470"/>
        <end position="546"/>
    </location>
</feature>
<dbReference type="GeneID" id="113403318"/>
<accession>A0ABM4AZ26</accession>
<evidence type="ECO:0000313" key="3">
    <source>
        <dbReference type="RefSeq" id="XP_064076547.1"/>
    </source>
</evidence>
<reference evidence="3" key="1">
    <citation type="submission" date="2025-08" db="UniProtKB">
        <authorList>
            <consortium name="RefSeq"/>
        </authorList>
    </citation>
    <scope>IDENTIFICATION</scope>
    <source>
        <tissue evidence="3">Whole body</tissue>
    </source>
</reference>
<name>A0ABM4AZ26_VANTA</name>
<feature type="compositionally biased region" description="Polar residues" evidence="1">
    <location>
        <begin position="502"/>
        <end position="527"/>
    </location>
</feature>
<dbReference type="Pfam" id="PF14924">
    <property type="entry name" value="MAP10_N"/>
    <property type="match status" value="1"/>
</dbReference>
<protein>
    <submittedName>
        <fullName evidence="3">Uncharacterized protein LOC113403318</fullName>
    </submittedName>
</protein>
<dbReference type="RefSeq" id="XP_064076547.1">
    <property type="nucleotide sequence ID" value="XM_064220477.1"/>
</dbReference>
<keyword evidence="2" id="KW-1185">Reference proteome</keyword>
<feature type="compositionally biased region" description="Low complexity" evidence="1">
    <location>
        <begin position="483"/>
        <end position="496"/>
    </location>
</feature>